<evidence type="ECO:0000256" key="10">
    <source>
        <dbReference type="ARBA" id="ARBA00060399"/>
    </source>
</evidence>
<dbReference type="FunFam" id="3.40.50.11660:FF:000002">
    <property type="entry name" value="Alpha-(1,3)-fucosyltransferase"/>
    <property type="match status" value="1"/>
</dbReference>
<dbReference type="Proteomes" id="UP000215902">
    <property type="component" value="Unassembled WGS sequence"/>
</dbReference>
<evidence type="ECO:0000256" key="1">
    <source>
        <dbReference type="ARBA" id="ARBA00004922"/>
    </source>
</evidence>
<dbReference type="EC" id="2.4.1.-" evidence="11"/>
<feature type="domain" description="Fucosyltransferase N-terminal" evidence="13">
    <location>
        <begin position="126"/>
        <end position="197"/>
    </location>
</feature>
<dbReference type="OrthoDB" id="427096at2759"/>
<evidence type="ECO:0000256" key="3">
    <source>
        <dbReference type="ARBA" id="ARBA00022676"/>
    </source>
</evidence>
<dbReference type="PANTHER" id="PTHR11929">
    <property type="entry name" value="ALPHA- 1,3 -FUCOSYLTRANSFERASE"/>
    <property type="match status" value="1"/>
</dbReference>
<keyword evidence="5 11" id="KW-0812">Transmembrane</keyword>
<dbReference type="InterPro" id="IPR055270">
    <property type="entry name" value="Glyco_tran_10_C"/>
</dbReference>
<dbReference type="GO" id="GO:0046920">
    <property type="term" value="F:alpha-(1-&gt;3)-fucosyltransferase activity"/>
    <property type="evidence" value="ECO:0007669"/>
    <property type="project" value="TreeGrafter"/>
</dbReference>
<dbReference type="Gene3D" id="3.40.50.11660">
    <property type="entry name" value="Glycosyl transferase family 10, C-terminal domain"/>
    <property type="match status" value="1"/>
</dbReference>
<reference evidence="14 15" key="1">
    <citation type="submission" date="2017-06" db="EMBL/GenBank/DDBJ databases">
        <title>A platform for efficient transgenesis in Macrostomum lignano, a flatworm model organism for stem cell research.</title>
        <authorList>
            <person name="Berezikov E."/>
        </authorList>
    </citation>
    <scope>NUCLEOTIDE SEQUENCE [LARGE SCALE GENOMIC DNA]</scope>
    <source>
        <strain evidence="14">DV1</strain>
        <tissue evidence="14">Whole organism</tissue>
    </source>
</reference>
<evidence type="ECO:0000259" key="13">
    <source>
        <dbReference type="Pfam" id="PF17039"/>
    </source>
</evidence>
<dbReference type="STRING" id="282301.A0A267E022"/>
<accession>A0A267E022</accession>
<feature type="non-terminal residue" evidence="14">
    <location>
        <position position="1"/>
    </location>
</feature>
<evidence type="ECO:0000259" key="12">
    <source>
        <dbReference type="Pfam" id="PF00852"/>
    </source>
</evidence>
<comment type="similarity">
    <text evidence="2 11">Belongs to the glycosyltransferase 10 family.</text>
</comment>
<keyword evidence="15" id="KW-1185">Reference proteome</keyword>
<comment type="caution">
    <text evidence="14">The sequence shown here is derived from an EMBL/GenBank/DDBJ whole genome shotgun (WGS) entry which is preliminary data.</text>
</comment>
<keyword evidence="7" id="KW-1133">Transmembrane helix</keyword>
<dbReference type="SUPFAM" id="SSF53756">
    <property type="entry name" value="UDP-Glycosyltransferase/glycogen phosphorylase"/>
    <property type="match status" value="1"/>
</dbReference>
<dbReference type="AlphaFoldDB" id="A0A267E022"/>
<feature type="domain" description="Fucosyltransferase C-terminal" evidence="12">
    <location>
        <begin position="216"/>
        <end position="388"/>
    </location>
</feature>
<dbReference type="InterPro" id="IPR038577">
    <property type="entry name" value="GT10-like_C_sf"/>
</dbReference>
<evidence type="ECO:0000256" key="9">
    <source>
        <dbReference type="ARBA" id="ARBA00023180"/>
    </source>
</evidence>
<organism evidence="14 15">
    <name type="scientific">Macrostomum lignano</name>
    <dbReference type="NCBI Taxonomy" id="282301"/>
    <lineage>
        <taxon>Eukaryota</taxon>
        <taxon>Metazoa</taxon>
        <taxon>Spiralia</taxon>
        <taxon>Lophotrochozoa</taxon>
        <taxon>Platyhelminthes</taxon>
        <taxon>Rhabditophora</taxon>
        <taxon>Macrostomorpha</taxon>
        <taxon>Macrostomida</taxon>
        <taxon>Macrostomidae</taxon>
        <taxon>Macrostomum</taxon>
    </lineage>
</organism>
<name>A0A267E022_9PLAT</name>
<evidence type="ECO:0000256" key="2">
    <source>
        <dbReference type="ARBA" id="ARBA00008919"/>
    </source>
</evidence>
<evidence type="ECO:0000256" key="7">
    <source>
        <dbReference type="ARBA" id="ARBA00022989"/>
    </source>
</evidence>
<sequence length="406" mass="46856">RLRFTQHAFTQHAFTQLAIITWTHTFTLKNILSLHSLSPYSHSLKFTQHAFVQSYNLAFTQHAFTQHAFTQHAFTQHAYTQHAFTQHAFTQHAFTQHTVVQSYNLAFTQHAFTQHAFTQHAFTQHALCCAVLFHGRDLQPRLSLGRSPQQFWVYVNMESPLATRRYGYNVAADPKFRFLFNWTATTLRSSSIPLAYGVWERRRSPLAPAEQLYSVSKKKHLAFIAFSNCKHSFNNRTAKVRELQKYMEVHVYGDCGDRRLAKNATAFRQLSELYRFYLSFENAFCRDYITEKLHANGLQSIAVPVVFGGLSRAEYEAVSPPRSFVFALDFASMKQLADHLTELAADEARYSRYFDWKRHYRASPSSAMLCAICRKLHTDSARSVADLNDFSDVAANCRPADFPYLL</sequence>
<keyword evidence="4 11" id="KW-0808">Transferase</keyword>
<dbReference type="UniPathway" id="UPA00378"/>
<proteinExistence type="inferred from homology"/>
<evidence type="ECO:0000256" key="11">
    <source>
        <dbReference type="RuleBase" id="RU003832"/>
    </source>
</evidence>
<evidence type="ECO:0000256" key="4">
    <source>
        <dbReference type="ARBA" id="ARBA00022679"/>
    </source>
</evidence>
<keyword evidence="3 11" id="KW-0328">Glycosyltransferase</keyword>
<dbReference type="InterPro" id="IPR001503">
    <property type="entry name" value="Glyco_trans_10"/>
</dbReference>
<gene>
    <name evidence="14" type="ORF">BOX15_Mlig030682g1</name>
</gene>
<dbReference type="InterPro" id="IPR031481">
    <property type="entry name" value="Glyco_tran_10_N"/>
</dbReference>
<dbReference type="Pfam" id="PF00852">
    <property type="entry name" value="Glyco_transf_10"/>
    <property type="match status" value="1"/>
</dbReference>
<evidence type="ECO:0000256" key="8">
    <source>
        <dbReference type="ARBA" id="ARBA00023136"/>
    </source>
</evidence>
<dbReference type="Pfam" id="PF17039">
    <property type="entry name" value="Glyco_tran_10_N"/>
    <property type="match status" value="1"/>
</dbReference>
<comment type="subcellular location">
    <subcellularLocation>
        <location evidence="10">Endomembrane system</location>
        <topology evidence="10">Single-pass type II membrane protein</topology>
    </subcellularLocation>
    <subcellularLocation>
        <location evidence="11">Golgi apparatus</location>
        <location evidence="11">Golgi stack membrane</location>
        <topology evidence="11">Single-pass type II membrane protein</topology>
    </subcellularLocation>
</comment>
<comment type="pathway">
    <text evidence="1">Protein modification; protein glycosylation.</text>
</comment>
<keyword evidence="9" id="KW-0325">Glycoprotein</keyword>
<dbReference type="GO" id="GO:0032580">
    <property type="term" value="C:Golgi cisterna membrane"/>
    <property type="evidence" value="ECO:0007669"/>
    <property type="project" value="UniProtKB-SubCell"/>
</dbReference>
<keyword evidence="6" id="KW-0735">Signal-anchor</keyword>
<protein>
    <recommendedName>
        <fullName evidence="11">Fucosyltransferase</fullName>
        <ecNumber evidence="11">2.4.1.-</ecNumber>
    </recommendedName>
</protein>
<dbReference type="PANTHER" id="PTHR11929:SF145">
    <property type="entry name" value="ALPHA-(1,3)-FUCOSYLTRANSFERASE FUT-1"/>
    <property type="match status" value="1"/>
</dbReference>
<evidence type="ECO:0000313" key="14">
    <source>
        <dbReference type="EMBL" id="PAA54052.1"/>
    </source>
</evidence>
<evidence type="ECO:0000256" key="5">
    <source>
        <dbReference type="ARBA" id="ARBA00022692"/>
    </source>
</evidence>
<keyword evidence="11" id="KW-0333">Golgi apparatus</keyword>
<evidence type="ECO:0000313" key="15">
    <source>
        <dbReference type="Proteomes" id="UP000215902"/>
    </source>
</evidence>
<dbReference type="EMBL" id="NIVC01002977">
    <property type="protein sequence ID" value="PAA54052.1"/>
    <property type="molecule type" value="Genomic_DNA"/>
</dbReference>
<evidence type="ECO:0000256" key="6">
    <source>
        <dbReference type="ARBA" id="ARBA00022968"/>
    </source>
</evidence>
<keyword evidence="8" id="KW-0472">Membrane</keyword>